<reference evidence="2 3" key="1">
    <citation type="submission" date="2019-09" db="EMBL/GenBank/DDBJ databases">
        <authorList>
            <person name="Dittami M. S."/>
        </authorList>
    </citation>
    <scope>NUCLEOTIDE SEQUENCE [LARGE SCALE GENOMIC DNA]</scope>
    <source>
        <strain evidence="2">SPHINGO391</strain>
    </source>
</reference>
<feature type="compositionally biased region" description="Basic and acidic residues" evidence="1">
    <location>
        <begin position="41"/>
        <end position="60"/>
    </location>
</feature>
<organism evidence="2 3">
    <name type="scientific">Sphingomonas aurantiaca</name>
    <dbReference type="NCBI Taxonomy" id="185949"/>
    <lineage>
        <taxon>Bacteria</taxon>
        <taxon>Pseudomonadati</taxon>
        <taxon>Pseudomonadota</taxon>
        <taxon>Alphaproteobacteria</taxon>
        <taxon>Sphingomonadales</taxon>
        <taxon>Sphingomonadaceae</taxon>
        <taxon>Sphingomonas</taxon>
    </lineage>
</organism>
<accession>A0A5E7ZKS7</accession>
<evidence type="ECO:0000313" key="2">
    <source>
        <dbReference type="EMBL" id="VVT19751.1"/>
    </source>
</evidence>
<feature type="region of interest" description="Disordered" evidence="1">
    <location>
        <begin position="36"/>
        <end position="60"/>
    </location>
</feature>
<proteinExistence type="predicted"/>
<dbReference type="EMBL" id="CABVLI010000041">
    <property type="protein sequence ID" value="VVT19751.1"/>
    <property type="molecule type" value="Genomic_DNA"/>
</dbReference>
<sequence>MGPGAGGSGPIRARPSLTFSRNEYVVPASSRLLMTAPVPAAEKDHSADAEDRPRHDRLAW</sequence>
<gene>
    <name evidence="2" type="ORF">SPHINGO391_460144</name>
</gene>
<evidence type="ECO:0000313" key="3">
    <source>
        <dbReference type="Proteomes" id="UP000326857"/>
    </source>
</evidence>
<dbReference type="Proteomes" id="UP000326857">
    <property type="component" value="Unassembled WGS sequence"/>
</dbReference>
<dbReference type="AlphaFoldDB" id="A0A5E7ZKS7"/>
<protein>
    <submittedName>
        <fullName evidence="2">Uncharacterized protein</fullName>
    </submittedName>
</protein>
<name>A0A5E7ZKS7_9SPHN</name>
<evidence type="ECO:0000256" key="1">
    <source>
        <dbReference type="SAM" id="MobiDB-lite"/>
    </source>
</evidence>